<organism evidence="1 2">
    <name type="scientific">Pyxidicoccus parkwayensis</name>
    <dbReference type="NCBI Taxonomy" id="2813578"/>
    <lineage>
        <taxon>Bacteria</taxon>
        <taxon>Pseudomonadati</taxon>
        <taxon>Myxococcota</taxon>
        <taxon>Myxococcia</taxon>
        <taxon>Myxococcales</taxon>
        <taxon>Cystobacterineae</taxon>
        <taxon>Myxococcaceae</taxon>
        <taxon>Pyxidicoccus</taxon>
    </lineage>
</organism>
<reference evidence="1 2" key="1">
    <citation type="submission" date="2021-02" db="EMBL/GenBank/DDBJ databases">
        <title>De Novo genome assembly of isolated myxobacteria.</title>
        <authorList>
            <person name="Stevens D.C."/>
        </authorList>
    </citation>
    <scope>NUCLEOTIDE SEQUENCE [LARGE SCALE GENOMIC DNA]</scope>
    <source>
        <strain evidence="2">SCPEA02</strain>
    </source>
</reference>
<evidence type="ECO:0000313" key="1">
    <source>
        <dbReference type="EMBL" id="QSQ28547.1"/>
    </source>
</evidence>
<gene>
    <name evidence="1" type="ORF">JY651_46005</name>
</gene>
<sequence length="81" mass="9014">MVDPGELREGMTAKDLEGRRLGTVVHVGDTHFELEQGWPARREFMVRFHAVDRVEHGEVFLHAGHGVEVPLESEEAGAAQP</sequence>
<protein>
    <submittedName>
        <fullName evidence="1">DUF2171 domain-containing protein</fullName>
    </submittedName>
</protein>
<keyword evidence="2" id="KW-1185">Reference proteome</keyword>
<accession>A0ABX7PDN7</accession>
<name>A0ABX7PDN7_9BACT</name>
<evidence type="ECO:0000313" key="2">
    <source>
        <dbReference type="Proteomes" id="UP000662747"/>
    </source>
</evidence>
<dbReference type="EMBL" id="CP071090">
    <property type="protein sequence ID" value="QSQ28547.1"/>
    <property type="molecule type" value="Genomic_DNA"/>
</dbReference>
<proteinExistence type="predicted"/>
<dbReference type="Proteomes" id="UP000662747">
    <property type="component" value="Chromosome"/>
</dbReference>